<gene>
    <name evidence="7" type="primary">lrgA</name>
    <name evidence="7" type="ORF">NCTC503_01921</name>
</gene>
<evidence type="ECO:0000256" key="3">
    <source>
        <dbReference type="ARBA" id="ARBA00022692"/>
    </source>
</evidence>
<keyword evidence="4 6" id="KW-1133">Transmembrane helix</keyword>
<evidence type="ECO:0000256" key="4">
    <source>
        <dbReference type="ARBA" id="ARBA00022989"/>
    </source>
</evidence>
<organism evidence="7 8">
    <name type="scientific">Hathewaya histolytica</name>
    <name type="common">Clostridium histolyticum</name>
    <dbReference type="NCBI Taxonomy" id="1498"/>
    <lineage>
        <taxon>Bacteria</taxon>
        <taxon>Bacillati</taxon>
        <taxon>Bacillota</taxon>
        <taxon>Clostridia</taxon>
        <taxon>Eubacteriales</taxon>
        <taxon>Clostridiaceae</taxon>
        <taxon>Hathewaya</taxon>
    </lineage>
</organism>
<keyword evidence="3 6" id="KW-0812">Transmembrane</keyword>
<dbReference type="GO" id="GO:0005886">
    <property type="term" value="C:plasma membrane"/>
    <property type="evidence" value="ECO:0007669"/>
    <property type="project" value="UniProtKB-SubCell"/>
</dbReference>
<keyword evidence="8" id="KW-1185">Reference proteome</keyword>
<dbReference type="PANTHER" id="PTHR33931:SF2">
    <property type="entry name" value="HOLIN-LIKE PROTEIN CIDA"/>
    <property type="match status" value="1"/>
</dbReference>
<name>A0A4U9RLE7_HATHI</name>
<dbReference type="PANTHER" id="PTHR33931">
    <property type="entry name" value="HOLIN-LIKE PROTEIN CIDA-RELATED"/>
    <property type="match status" value="1"/>
</dbReference>
<dbReference type="RefSeq" id="WP_138210511.1">
    <property type="nucleotide sequence ID" value="NZ_CBCRUQ010000003.1"/>
</dbReference>
<dbReference type="InterPro" id="IPR005538">
    <property type="entry name" value="LrgA/CidA"/>
</dbReference>
<feature type="transmembrane region" description="Helical" evidence="6">
    <location>
        <begin position="30"/>
        <end position="47"/>
    </location>
</feature>
<keyword evidence="5 6" id="KW-0472">Membrane</keyword>
<feature type="transmembrane region" description="Helical" evidence="6">
    <location>
        <begin position="59"/>
        <end position="81"/>
    </location>
</feature>
<keyword evidence="2" id="KW-1003">Cell membrane</keyword>
<evidence type="ECO:0000313" key="8">
    <source>
        <dbReference type="Proteomes" id="UP000308489"/>
    </source>
</evidence>
<sequence>MKYLRQIAIIFFFCILGELVKLIFKLSIPSSVLGLLLLLTALCIGIVKLEMIEKVSDLLLEHLAFLFIPAGVGLMSCFGVIKKNLLNFTLIILISTTIVIITTGTTIEFLLRRRQK</sequence>
<comment type="subcellular location">
    <subcellularLocation>
        <location evidence="1">Cell membrane</location>
        <topology evidence="1">Multi-pass membrane protein</topology>
    </subcellularLocation>
</comment>
<dbReference type="KEGG" id="hhw:NCTC503_01921"/>
<dbReference type="Pfam" id="PF03788">
    <property type="entry name" value="LrgA"/>
    <property type="match status" value="1"/>
</dbReference>
<evidence type="ECO:0000256" key="2">
    <source>
        <dbReference type="ARBA" id="ARBA00022475"/>
    </source>
</evidence>
<proteinExistence type="predicted"/>
<evidence type="ECO:0000256" key="1">
    <source>
        <dbReference type="ARBA" id="ARBA00004651"/>
    </source>
</evidence>
<reference evidence="7 8" key="1">
    <citation type="submission" date="2019-05" db="EMBL/GenBank/DDBJ databases">
        <authorList>
            <consortium name="Pathogen Informatics"/>
        </authorList>
    </citation>
    <scope>NUCLEOTIDE SEQUENCE [LARGE SCALE GENOMIC DNA]</scope>
    <source>
        <strain evidence="7 8">NCTC503</strain>
    </source>
</reference>
<feature type="transmembrane region" description="Helical" evidence="6">
    <location>
        <begin position="87"/>
        <end position="111"/>
    </location>
</feature>
<protein>
    <submittedName>
        <fullName evidence="7">LrgA family protein</fullName>
    </submittedName>
</protein>
<dbReference type="Proteomes" id="UP000308489">
    <property type="component" value="Chromosome 1"/>
</dbReference>
<dbReference type="AlphaFoldDB" id="A0A4U9RLE7"/>
<evidence type="ECO:0000256" key="5">
    <source>
        <dbReference type="ARBA" id="ARBA00023136"/>
    </source>
</evidence>
<dbReference type="OrthoDB" id="3176438at2"/>
<evidence type="ECO:0000313" key="7">
    <source>
        <dbReference type="EMBL" id="VTQ92206.1"/>
    </source>
</evidence>
<feature type="transmembrane region" description="Helical" evidence="6">
    <location>
        <begin position="7"/>
        <end position="24"/>
    </location>
</feature>
<evidence type="ECO:0000256" key="6">
    <source>
        <dbReference type="SAM" id="Phobius"/>
    </source>
</evidence>
<accession>A0A4U9RLE7</accession>
<dbReference type="EMBL" id="LR590481">
    <property type="protein sequence ID" value="VTQ92206.1"/>
    <property type="molecule type" value="Genomic_DNA"/>
</dbReference>